<evidence type="ECO:0000313" key="2">
    <source>
        <dbReference type="Proteomes" id="UP001629058"/>
    </source>
</evidence>
<reference evidence="1 2" key="1">
    <citation type="submission" date="2024-06" db="EMBL/GenBank/DDBJ databases">
        <authorList>
            <person name="Kaempfer P."/>
            <person name="Viver T."/>
        </authorList>
    </citation>
    <scope>NUCLEOTIDE SEQUENCE [LARGE SCALE GENOMIC DNA]</scope>
    <source>
        <strain evidence="1 2">ST-37</strain>
    </source>
</reference>
<accession>A0ABW8Y0P6</accession>
<gene>
    <name evidence="1" type="ORF">ABS765_04995</name>
</gene>
<organism evidence="1 2">
    <name type="scientific">Chryseobacterium terrae</name>
    <dbReference type="NCBI Taxonomy" id="3163299"/>
    <lineage>
        <taxon>Bacteria</taxon>
        <taxon>Pseudomonadati</taxon>
        <taxon>Bacteroidota</taxon>
        <taxon>Flavobacteriia</taxon>
        <taxon>Flavobacteriales</taxon>
        <taxon>Weeksellaceae</taxon>
        <taxon>Chryseobacterium group</taxon>
        <taxon>Chryseobacterium</taxon>
    </lineage>
</organism>
<evidence type="ECO:0000313" key="1">
    <source>
        <dbReference type="EMBL" id="MFL9833382.1"/>
    </source>
</evidence>
<sequence>MKNPVFLYFLFPITFFLSCNTNKTKEFQLKKENIAKVEILINDAVFPLDSLLVNDFVNDLNKCKPDHTIQSIVYALDVKIYDKNTNLVNLKSNGSNAYDYQAKIFKCKENLFMKYWKINEESIPQLKSPEFKQR</sequence>
<dbReference type="PROSITE" id="PS51257">
    <property type="entry name" value="PROKAR_LIPOPROTEIN"/>
    <property type="match status" value="1"/>
</dbReference>
<name>A0ABW8Y0P6_9FLAO</name>
<protein>
    <recommendedName>
        <fullName evidence="3">Lipoprotein</fullName>
    </recommendedName>
</protein>
<dbReference type="RefSeq" id="WP_408088173.1">
    <property type="nucleotide sequence ID" value="NZ_JBELPY010000002.1"/>
</dbReference>
<evidence type="ECO:0008006" key="3">
    <source>
        <dbReference type="Google" id="ProtNLM"/>
    </source>
</evidence>
<proteinExistence type="predicted"/>
<keyword evidence="2" id="KW-1185">Reference proteome</keyword>
<dbReference type="EMBL" id="JBELPY010000002">
    <property type="protein sequence ID" value="MFL9833382.1"/>
    <property type="molecule type" value="Genomic_DNA"/>
</dbReference>
<comment type="caution">
    <text evidence="1">The sequence shown here is derived from an EMBL/GenBank/DDBJ whole genome shotgun (WGS) entry which is preliminary data.</text>
</comment>
<dbReference type="Proteomes" id="UP001629058">
    <property type="component" value="Unassembled WGS sequence"/>
</dbReference>